<comment type="subcellular location">
    <subcellularLocation>
        <location evidence="1">Membrane</location>
        <topology evidence="1">Multi-pass membrane protein</topology>
    </subcellularLocation>
</comment>
<keyword evidence="3 5" id="KW-1133">Transmembrane helix</keyword>
<evidence type="ECO:0000313" key="7">
    <source>
        <dbReference type="Proteomes" id="UP001165444"/>
    </source>
</evidence>
<evidence type="ECO:0000313" key="6">
    <source>
        <dbReference type="EMBL" id="MCJ2381878.1"/>
    </source>
</evidence>
<evidence type="ECO:0000256" key="4">
    <source>
        <dbReference type="ARBA" id="ARBA00023136"/>
    </source>
</evidence>
<organism evidence="6 7">
    <name type="scientific">Parabacteroides faecalis</name>
    <dbReference type="NCBI Taxonomy" id="2924040"/>
    <lineage>
        <taxon>Bacteria</taxon>
        <taxon>Pseudomonadati</taxon>
        <taxon>Bacteroidota</taxon>
        <taxon>Bacteroidia</taxon>
        <taxon>Bacteroidales</taxon>
        <taxon>Tannerellaceae</taxon>
        <taxon>Parabacteroides</taxon>
    </lineage>
</organism>
<feature type="transmembrane region" description="Helical" evidence="5">
    <location>
        <begin position="101"/>
        <end position="122"/>
    </location>
</feature>
<evidence type="ECO:0000256" key="2">
    <source>
        <dbReference type="ARBA" id="ARBA00022692"/>
    </source>
</evidence>
<accession>A0ABT0C4E6</accession>
<feature type="transmembrane region" description="Helical" evidence="5">
    <location>
        <begin position="61"/>
        <end position="81"/>
    </location>
</feature>
<gene>
    <name evidence="6" type="ORF">MUN53_14900</name>
</gene>
<dbReference type="PANTHER" id="PTHR37306">
    <property type="entry name" value="COLICIN V PRODUCTION PROTEIN"/>
    <property type="match status" value="1"/>
</dbReference>
<evidence type="ECO:0000256" key="1">
    <source>
        <dbReference type="ARBA" id="ARBA00004141"/>
    </source>
</evidence>
<keyword evidence="4 5" id="KW-0472">Membrane</keyword>
<name>A0ABT0C4E6_9BACT</name>
<feature type="transmembrane region" description="Helical" evidence="5">
    <location>
        <begin position="29"/>
        <end position="49"/>
    </location>
</feature>
<dbReference type="InterPro" id="IPR003825">
    <property type="entry name" value="Colicin-V_CvpA"/>
</dbReference>
<dbReference type="RefSeq" id="WP_022456775.1">
    <property type="nucleotide sequence ID" value="NZ_JAKZMM010000046.1"/>
</dbReference>
<proteinExistence type="predicted"/>
<evidence type="ECO:0000256" key="5">
    <source>
        <dbReference type="SAM" id="Phobius"/>
    </source>
</evidence>
<comment type="caution">
    <text evidence="6">The sequence shown here is derived from an EMBL/GenBank/DDBJ whole genome shotgun (WGS) entry which is preliminary data.</text>
</comment>
<keyword evidence="7" id="KW-1185">Reference proteome</keyword>
<protein>
    <submittedName>
        <fullName evidence="6">CvpA family protein</fullName>
    </submittedName>
</protein>
<dbReference type="EMBL" id="JAKZMM010000046">
    <property type="protein sequence ID" value="MCJ2381878.1"/>
    <property type="molecule type" value="Genomic_DNA"/>
</dbReference>
<dbReference type="PANTHER" id="PTHR37306:SF1">
    <property type="entry name" value="COLICIN V PRODUCTION PROTEIN"/>
    <property type="match status" value="1"/>
</dbReference>
<dbReference type="Proteomes" id="UP001165444">
    <property type="component" value="Unassembled WGS sequence"/>
</dbReference>
<sequence>MNWLDVILLCLAGFGFVKGLFDGVIKQVVSLIALVIAIFCCAQVADWLRGYILALGWFPDYGVTVLSYLFGFMLIIGVLKLTGDLLSKLVGVTPLGILNHLLGGLFGFMFMMFFLSLTINVLEYIDRGSVLIPREQKVESRFYGSVKQIVPTIFPSNLFSLEE</sequence>
<dbReference type="Pfam" id="PF02674">
    <property type="entry name" value="Colicin_V"/>
    <property type="match status" value="1"/>
</dbReference>
<reference evidence="6 7" key="1">
    <citation type="submission" date="2022-03" db="EMBL/GenBank/DDBJ databases">
        <title>Parabacteroides sp. nov. isolated from swine feces.</title>
        <authorList>
            <person name="Bak J.E."/>
        </authorList>
    </citation>
    <scope>NUCLEOTIDE SEQUENCE [LARGE SCALE GENOMIC DNA]</scope>
    <source>
        <strain evidence="6 7">AGMB00274</strain>
    </source>
</reference>
<keyword evidence="2 5" id="KW-0812">Transmembrane</keyword>
<evidence type="ECO:0000256" key="3">
    <source>
        <dbReference type="ARBA" id="ARBA00022989"/>
    </source>
</evidence>